<evidence type="ECO:0000259" key="8">
    <source>
        <dbReference type="Pfam" id="PF21694"/>
    </source>
</evidence>
<evidence type="ECO:0000256" key="5">
    <source>
        <dbReference type="ARBA" id="ARBA00022932"/>
    </source>
</evidence>
<evidence type="ECO:0000256" key="2">
    <source>
        <dbReference type="ARBA" id="ARBA00022679"/>
    </source>
</evidence>
<organism evidence="11">
    <name type="scientific">Bifidobacterium fermentum</name>
    <dbReference type="NCBI Taxonomy" id="3059035"/>
    <lineage>
        <taxon>Bacteria</taxon>
        <taxon>Bacillati</taxon>
        <taxon>Actinomycetota</taxon>
        <taxon>Actinomycetes</taxon>
        <taxon>Bifidobacteriales</taxon>
        <taxon>Bifidobacteriaceae</taxon>
        <taxon>Bifidobacterium</taxon>
    </lineage>
</organism>
<evidence type="ECO:0000256" key="4">
    <source>
        <dbReference type="ARBA" id="ARBA00022705"/>
    </source>
</evidence>
<dbReference type="AlphaFoldDB" id="A0AB39UQ67"/>
<accession>A0AB39UQ67</accession>
<comment type="catalytic activity">
    <reaction evidence="7">
        <text>DNA(n) + a 2'-deoxyribonucleoside 5'-triphosphate = DNA(n+1) + diphosphate</text>
        <dbReference type="Rhea" id="RHEA:22508"/>
        <dbReference type="Rhea" id="RHEA-COMP:17339"/>
        <dbReference type="Rhea" id="RHEA-COMP:17340"/>
        <dbReference type="ChEBI" id="CHEBI:33019"/>
        <dbReference type="ChEBI" id="CHEBI:61560"/>
        <dbReference type="ChEBI" id="CHEBI:173112"/>
        <dbReference type="EC" id="2.7.7.7"/>
    </reaction>
</comment>
<keyword evidence="4" id="KW-0235">DNA replication</keyword>
<dbReference type="NCBIfam" id="TIGR01128">
    <property type="entry name" value="holA"/>
    <property type="match status" value="1"/>
</dbReference>
<proteinExistence type="inferred from homology"/>
<dbReference type="GO" id="GO:0009360">
    <property type="term" value="C:DNA polymerase III complex"/>
    <property type="evidence" value="ECO:0007669"/>
    <property type="project" value="TreeGrafter"/>
</dbReference>
<dbReference type="GO" id="GO:0006261">
    <property type="term" value="P:DNA-templated DNA replication"/>
    <property type="evidence" value="ECO:0007669"/>
    <property type="project" value="TreeGrafter"/>
</dbReference>
<keyword evidence="2" id="KW-0808">Transferase</keyword>
<dbReference type="PANTHER" id="PTHR34388">
    <property type="entry name" value="DNA POLYMERASE III SUBUNIT DELTA"/>
    <property type="match status" value="1"/>
</dbReference>
<evidence type="ECO:0000256" key="3">
    <source>
        <dbReference type="ARBA" id="ARBA00022695"/>
    </source>
</evidence>
<dbReference type="Gene3D" id="1.20.272.10">
    <property type="match status" value="1"/>
</dbReference>
<dbReference type="GO" id="GO:0003677">
    <property type="term" value="F:DNA binding"/>
    <property type="evidence" value="ECO:0007669"/>
    <property type="project" value="InterPro"/>
</dbReference>
<dbReference type="SUPFAM" id="SSF48019">
    <property type="entry name" value="post-AAA+ oligomerization domain-like"/>
    <property type="match status" value="1"/>
</dbReference>
<dbReference type="Pfam" id="PF21694">
    <property type="entry name" value="DNA_pol3_delta_C"/>
    <property type="match status" value="1"/>
</dbReference>
<name>A0AB39UQ67_9BIFI</name>
<dbReference type="InterPro" id="IPR005790">
    <property type="entry name" value="DNA_polIII_delta"/>
</dbReference>
<gene>
    <name evidence="11" type="ORF">QN062_02155</name>
    <name evidence="10" type="ORF">QN216_06160</name>
    <name evidence="9" type="ORF">QN217_04290</name>
</gene>
<evidence type="ECO:0000256" key="1">
    <source>
        <dbReference type="ARBA" id="ARBA00012417"/>
    </source>
</evidence>
<feature type="domain" description="DNA polymerase III delta subunit-like C-terminal" evidence="8">
    <location>
        <begin position="207"/>
        <end position="314"/>
    </location>
</feature>
<dbReference type="InterPro" id="IPR048466">
    <property type="entry name" value="DNA_pol3_delta-like_C"/>
</dbReference>
<evidence type="ECO:0000313" key="10">
    <source>
        <dbReference type="EMBL" id="XDS47941.1"/>
    </source>
</evidence>
<dbReference type="EMBL" id="CP129682">
    <property type="protein sequence ID" value="XDS47941.1"/>
    <property type="molecule type" value="Genomic_DNA"/>
</dbReference>
<evidence type="ECO:0000313" key="11">
    <source>
        <dbReference type="EMBL" id="XDS51018.1"/>
    </source>
</evidence>
<keyword evidence="5" id="KW-0239">DNA-directed DNA polymerase</keyword>
<dbReference type="EC" id="2.7.7.7" evidence="1"/>
<evidence type="ECO:0000256" key="7">
    <source>
        <dbReference type="ARBA" id="ARBA00049244"/>
    </source>
</evidence>
<reference evidence="11" key="1">
    <citation type="submission" date="2023-07" db="EMBL/GenBank/DDBJ databases">
        <title>Bifidobacterium aquikefiriaerophilum sp. nov. and Bifidobacterium eccum sp. nov., isolated from water kefir.</title>
        <authorList>
            <person name="Breselge S."/>
            <person name="Bellassi P."/>
            <person name="Barcenilla C."/>
            <person name="Alvarez-Ordonez A."/>
            <person name="Morelli L."/>
            <person name="Cotter P.D."/>
        </authorList>
    </citation>
    <scope>NUCLEOTIDE SEQUENCE</scope>
    <source>
        <strain evidence="11">WK012_4_13</strain>
        <strain evidence="10">WK013_4_14</strain>
        <strain evidence="9">WK048_4_13</strain>
    </source>
</reference>
<protein>
    <recommendedName>
        <fullName evidence="1">DNA-directed DNA polymerase</fullName>
        <ecNumber evidence="1">2.7.7.7</ecNumber>
    </recommendedName>
</protein>
<dbReference type="EMBL" id="CP129675">
    <property type="protein sequence ID" value="XDS47351.1"/>
    <property type="molecule type" value="Genomic_DNA"/>
</dbReference>
<dbReference type="GO" id="GO:0003887">
    <property type="term" value="F:DNA-directed DNA polymerase activity"/>
    <property type="evidence" value="ECO:0007669"/>
    <property type="project" value="UniProtKB-KW"/>
</dbReference>
<dbReference type="EMBL" id="CP129683">
    <property type="protein sequence ID" value="XDS51018.1"/>
    <property type="molecule type" value="Genomic_DNA"/>
</dbReference>
<dbReference type="InterPro" id="IPR008921">
    <property type="entry name" value="DNA_pol3_clamp-load_cplx_C"/>
</dbReference>
<dbReference type="KEGG" id="bfk:QN062_02155"/>
<dbReference type="RefSeq" id="WP_369341981.1">
    <property type="nucleotide sequence ID" value="NZ_CP129675.1"/>
</dbReference>
<keyword evidence="3" id="KW-0548">Nucleotidyltransferase</keyword>
<comment type="similarity">
    <text evidence="6">Belongs to the DNA polymerase HolA subunit family.</text>
</comment>
<evidence type="ECO:0000256" key="6">
    <source>
        <dbReference type="ARBA" id="ARBA00034754"/>
    </source>
</evidence>
<sequence>MANRRSRHAAMTVIVGGDDYLNQLNVHDAERAACAERPDAEVIELDASDCDSYGFDEAVSPTLLSDVSIVVLRNLQQASEGLGSALERFCTDASGNPGDSSVVICQHEGGNKGKRLLNSLKGKGADLKMVPDLKKFDAKINFVYSLFEQRKRRIEPLAAQQLVNVLGDRTGELAAMCAQLCFDFDEDPISQATADGYLISDPQVTGFAVADKAVAGDVTGAIIGLRAAIEQGIAPLALIGALALKLRTLAKASAIRHGAISQAEAKASPWQLRAAARELSGWSSEGLGRCIQSLALADEQCKSNGGDPLYALERAVGAIAAKGANSNGNGMMSRNQGRY</sequence>
<evidence type="ECO:0000313" key="9">
    <source>
        <dbReference type="EMBL" id="XDS47351.1"/>
    </source>
</evidence>
<dbReference type="PANTHER" id="PTHR34388:SF1">
    <property type="entry name" value="DNA POLYMERASE III SUBUNIT DELTA"/>
    <property type="match status" value="1"/>
</dbReference>